<accession>A0A9X0XDT6</accession>
<proteinExistence type="predicted"/>
<comment type="caution">
    <text evidence="2">The sequence shown here is derived from an EMBL/GenBank/DDBJ whole genome shotgun (WGS) entry which is preliminary data.</text>
</comment>
<name>A0A9X0XDT6_9BURK</name>
<dbReference type="InterPro" id="IPR031044">
    <property type="entry name" value="Small_Trp_rich"/>
</dbReference>
<feature type="compositionally biased region" description="Low complexity" evidence="1">
    <location>
        <begin position="67"/>
        <end position="76"/>
    </location>
</feature>
<gene>
    <name evidence="2" type="ORF">JI742_07295</name>
</gene>
<organism evidence="2 3">
    <name type="scientific">Aquariibacter lacus</name>
    <dbReference type="NCBI Taxonomy" id="2801332"/>
    <lineage>
        <taxon>Bacteria</taxon>
        <taxon>Pseudomonadati</taxon>
        <taxon>Pseudomonadota</taxon>
        <taxon>Betaproteobacteria</taxon>
        <taxon>Burkholderiales</taxon>
        <taxon>Sphaerotilaceae</taxon>
        <taxon>Aquariibacter</taxon>
    </lineage>
</organism>
<keyword evidence="3" id="KW-1185">Reference proteome</keyword>
<dbReference type="AlphaFoldDB" id="A0A9X0XDT6"/>
<dbReference type="EMBL" id="JAERRA010000001">
    <property type="protein sequence ID" value="MBL0719691.1"/>
    <property type="molecule type" value="Genomic_DNA"/>
</dbReference>
<reference evidence="2 3" key="1">
    <citation type="submission" date="2021-01" db="EMBL/GenBank/DDBJ databases">
        <title>Piscinibacter sp. Jin2 Genome sequencing and assembly.</title>
        <authorList>
            <person name="Kim I."/>
        </authorList>
    </citation>
    <scope>NUCLEOTIDE SEQUENCE [LARGE SCALE GENOMIC DNA]</scope>
    <source>
        <strain evidence="2 3">Jin2</strain>
    </source>
</reference>
<evidence type="ECO:0000256" key="1">
    <source>
        <dbReference type="SAM" id="MobiDB-lite"/>
    </source>
</evidence>
<dbReference type="NCBIfam" id="TIGR04438">
    <property type="entry name" value="small_Trp_rich"/>
    <property type="match status" value="1"/>
</dbReference>
<evidence type="ECO:0000313" key="2">
    <source>
        <dbReference type="EMBL" id="MBL0719691.1"/>
    </source>
</evidence>
<dbReference type="Proteomes" id="UP000643207">
    <property type="component" value="Unassembled WGS sequence"/>
</dbReference>
<protein>
    <submittedName>
        <fullName evidence="2">TIGR04438 family Trp-rich protein</fullName>
    </submittedName>
</protein>
<sequence length="86" mass="9561">MSRMLWMMLGIVLGLGKVIGVSALQGLDWPWALAPFGLAALQWAWSDRSGRTARQAMDREAARRAARQQQQREALGLGAGRRGRRD</sequence>
<feature type="region of interest" description="Disordered" evidence="1">
    <location>
        <begin position="56"/>
        <end position="86"/>
    </location>
</feature>
<evidence type="ECO:0000313" key="3">
    <source>
        <dbReference type="Proteomes" id="UP000643207"/>
    </source>
</evidence>